<gene>
    <name evidence="1" type="ORF">HFZ78_10440</name>
</gene>
<sequence length="113" mass="12466">MKVVNLSNGAELANNLSTADTFFKRLKGLMFSKKLPAGHGLLIEPCQSIHTFFMNYSIDVLYLGKDLEIVGLDETVRPAKVGKYQKRAVSVLELPAGTIRKTGTKIGHYLLTI</sequence>
<protein>
    <submittedName>
        <fullName evidence="1">DUF192 domain-containing protein</fullName>
    </submittedName>
</protein>
<dbReference type="Proteomes" id="UP000501868">
    <property type="component" value="Chromosome"/>
</dbReference>
<dbReference type="AlphaFoldDB" id="A0A6H1P1A8"/>
<dbReference type="InterPro" id="IPR038695">
    <property type="entry name" value="Saro_0823-like_sf"/>
</dbReference>
<reference evidence="1 2" key="1">
    <citation type="submission" date="2020-04" db="EMBL/GenBank/DDBJ databases">
        <title>Genome-Wide Identification of 5-Methylcytosine Sites in Bacterial Genomes By High-Throughput Sequencing of MspJI Restriction Fragments.</title>
        <authorList>
            <person name="Wu V."/>
        </authorList>
    </citation>
    <scope>NUCLEOTIDE SEQUENCE [LARGE SCALE GENOMIC DNA]</scope>
    <source>
        <strain evidence="1 2">S2</strain>
    </source>
</reference>
<evidence type="ECO:0000313" key="1">
    <source>
        <dbReference type="EMBL" id="QIZ07071.1"/>
    </source>
</evidence>
<proteinExistence type="predicted"/>
<organism evidence="1 2">
    <name type="scientific">Priestia megaterium</name>
    <name type="common">Bacillus megaterium</name>
    <dbReference type="NCBI Taxonomy" id="1404"/>
    <lineage>
        <taxon>Bacteria</taxon>
        <taxon>Bacillati</taxon>
        <taxon>Bacillota</taxon>
        <taxon>Bacilli</taxon>
        <taxon>Bacillales</taxon>
        <taxon>Bacillaceae</taxon>
        <taxon>Priestia</taxon>
    </lineage>
</organism>
<name>A0A6H1P1A8_PRIMG</name>
<dbReference type="EMBL" id="CP051128">
    <property type="protein sequence ID" value="QIZ07071.1"/>
    <property type="molecule type" value="Genomic_DNA"/>
</dbReference>
<dbReference type="PANTHER" id="PTHR37953:SF1">
    <property type="entry name" value="UPF0127 PROTEIN MJ1496"/>
    <property type="match status" value="1"/>
</dbReference>
<dbReference type="InterPro" id="IPR003795">
    <property type="entry name" value="DUF192"/>
</dbReference>
<evidence type="ECO:0000313" key="2">
    <source>
        <dbReference type="Proteomes" id="UP000501868"/>
    </source>
</evidence>
<dbReference type="Pfam" id="PF02643">
    <property type="entry name" value="DUF192"/>
    <property type="match status" value="1"/>
</dbReference>
<dbReference type="PANTHER" id="PTHR37953">
    <property type="entry name" value="UPF0127 PROTEIN MJ1496"/>
    <property type="match status" value="1"/>
</dbReference>
<reference evidence="1 2" key="2">
    <citation type="submission" date="2020-04" db="EMBL/GenBank/DDBJ databases">
        <authorList>
            <person name="Fomenkov A."/>
            <person name="Anton B.P."/>
            <person name="Roberts R.J."/>
        </authorList>
    </citation>
    <scope>NUCLEOTIDE SEQUENCE [LARGE SCALE GENOMIC DNA]</scope>
    <source>
        <strain evidence="1 2">S2</strain>
    </source>
</reference>
<dbReference type="Gene3D" id="2.60.120.1140">
    <property type="entry name" value="Protein of unknown function DUF192"/>
    <property type="match status" value="1"/>
</dbReference>
<accession>A0A6H1P1A8</accession>